<dbReference type="InterPro" id="IPR011055">
    <property type="entry name" value="Dup_hybrid_motif"/>
</dbReference>
<accession>A0ABW4JJ54</accession>
<protein>
    <submittedName>
        <fullName evidence="4">Peptidoglycan DD-metalloendopeptidase family protein</fullName>
    </submittedName>
</protein>
<dbReference type="PANTHER" id="PTHR21666:SF291">
    <property type="entry name" value="STAGE II SPORULATION PROTEIN Q"/>
    <property type="match status" value="1"/>
</dbReference>
<dbReference type="InterPro" id="IPR050570">
    <property type="entry name" value="Cell_wall_metabolism_enzyme"/>
</dbReference>
<feature type="region of interest" description="Disordered" evidence="1">
    <location>
        <begin position="1"/>
        <end position="25"/>
    </location>
</feature>
<feature type="domain" description="M23ase beta-sheet core" evidence="3">
    <location>
        <begin position="128"/>
        <end position="226"/>
    </location>
</feature>
<keyword evidence="2" id="KW-0812">Transmembrane</keyword>
<keyword evidence="2" id="KW-1133">Transmembrane helix</keyword>
<dbReference type="Gene3D" id="2.70.70.10">
    <property type="entry name" value="Glucose Permease (Domain IIA)"/>
    <property type="match status" value="1"/>
</dbReference>
<keyword evidence="2" id="KW-0472">Membrane</keyword>
<evidence type="ECO:0000313" key="4">
    <source>
        <dbReference type="EMBL" id="MFD1675801.1"/>
    </source>
</evidence>
<dbReference type="PANTHER" id="PTHR21666">
    <property type="entry name" value="PEPTIDASE-RELATED"/>
    <property type="match status" value="1"/>
</dbReference>
<feature type="compositionally biased region" description="Basic and acidic residues" evidence="1">
    <location>
        <begin position="1"/>
        <end position="16"/>
    </location>
</feature>
<reference evidence="5" key="1">
    <citation type="journal article" date="2019" name="Int. J. Syst. Evol. Microbiol.">
        <title>The Global Catalogue of Microorganisms (GCM) 10K type strain sequencing project: providing services to taxonomists for standard genome sequencing and annotation.</title>
        <authorList>
            <consortium name="The Broad Institute Genomics Platform"/>
            <consortium name="The Broad Institute Genome Sequencing Center for Infectious Disease"/>
            <person name="Wu L."/>
            <person name="Ma J."/>
        </authorList>
    </citation>
    <scope>NUCLEOTIDE SEQUENCE [LARGE SCALE GENOMIC DNA]</scope>
    <source>
        <strain evidence="5">CGMCC 1.12286</strain>
    </source>
</reference>
<feature type="compositionally biased region" description="Polar residues" evidence="1">
    <location>
        <begin position="62"/>
        <end position="72"/>
    </location>
</feature>
<comment type="caution">
    <text evidence="4">The sequence shown here is derived from an EMBL/GenBank/DDBJ whole genome shotgun (WGS) entry which is preliminary data.</text>
</comment>
<evidence type="ECO:0000256" key="1">
    <source>
        <dbReference type="SAM" id="MobiDB-lite"/>
    </source>
</evidence>
<dbReference type="Proteomes" id="UP001597079">
    <property type="component" value="Unassembled WGS sequence"/>
</dbReference>
<dbReference type="RefSeq" id="WP_377943682.1">
    <property type="nucleotide sequence ID" value="NZ_JBHUCX010000035.1"/>
</dbReference>
<gene>
    <name evidence="4" type="ORF">ACFSB2_13950</name>
</gene>
<dbReference type="SUPFAM" id="SSF51261">
    <property type="entry name" value="Duplicated hybrid motif"/>
    <property type="match status" value="1"/>
</dbReference>
<evidence type="ECO:0000256" key="2">
    <source>
        <dbReference type="SAM" id="Phobius"/>
    </source>
</evidence>
<evidence type="ECO:0000259" key="3">
    <source>
        <dbReference type="Pfam" id="PF01551"/>
    </source>
</evidence>
<feature type="transmembrane region" description="Helical" evidence="2">
    <location>
        <begin position="35"/>
        <end position="54"/>
    </location>
</feature>
<organism evidence="4 5">
    <name type="scientific">Alicyclobacillus fodiniaquatilis</name>
    <dbReference type="NCBI Taxonomy" id="1661150"/>
    <lineage>
        <taxon>Bacteria</taxon>
        <taxon>Bacillati</taxon>
        <taxon>Bacillota</taxon>
        <taxon>Bacilli</taxon>
        <taxon>Bacillales</taxon>
        <taxon>Alicyclobacillaceae</taxon>
        <taxon>Alicyclobacillus</taxon>
    </lineage>
</organism>
<dbReference type="CDD" id="cd12797">
    <property type="entry name" value="M23_peptidase"/>
    <property type="match status" value="1"/>
</dbReference>
<proteinExistence type="predicted"/>
<feature type="region of interest" description="Disordered" evidence="1">
    <location>
        <begin position="62"/>
        <end position="94"/>
    </location>
</feature>
<feature type="compositionally biased region" description="Low complexity" evidence="1">
    <location>
        <begin position="73"/>
        <end position="83"/>
    </location>
</feature>
<dbReference type="EMBL" id="JBHUCX010000035">
    <property type="protein sequence ID" value="MFD1675801.1"/>
    <property type="molecule type" value="Genomic_DNA"/>
</dbReference>
<sequence>MDEKQHPNNTEKHTDAQNKLTGRPTNAKRVMSKRWLYPAIYLGAAAVIIGLMYARSQMATSTASVQPVDSHSTTPTTTTTTTTAEKEPFSWPAADGTNTEVSVGFFPVKGDLKSQENALVEYDNTYSAHRGIDIKSKSGSSFQVTAALSGKITQVDDQPLYGQEVVVTSNDGYTETYQSLGSTDVKQGETIHQGQVIGTSGTNQFEQTQGNHLYFEVDYNGTPIDPQSVLPKQ</sequence>
<dbReference type="Pfam" id="PF01551">
    <property type="entry name" value="Peptidase_M23"/>
    <property type="match status" value="1"/>
</dbReference>
<name>A0ABW4JJ54_9BACL</name>
<dbReference type="InterPro" id="IPR016047">
    <property type="entry name" value="M23ase_b-sheet_dom"/>
</dbReference>
<keyword evidence="5" id="KW-1185">Reference proteome</keyword>
<evidence type="ECO:0000313" key="5">
    <source>
        <dbReference type="Proteomes" id="UP001597079"/>
    </source>
</evidence>